<proteinExistence type="predicted"/>
<evidence type="ECO:0000313" key="10">
    <source>
        <dbReference type="EMBL" id="AXH12234.1"/>
    </source>
</evidence>
<keyword evidence="1 6" id="KW-0597">Phosphoprotein</keyword>
<keyword evidence="2" id="KW-0902">Two-component regulatory system</keyword>
<dbReference type="GO" id="GO:0006355">
    <property type="term" value="P:regulation of DNA-templated transcription"/>
    <property type="evidence" value="ECO:0007669"/>
    <property type="project" value="InterPro"/>
</dbReference>
<dbReference type="GO" id="GO:0032993">
    <property type="term" value="C:protein-DNA complex"/>
    <property type="evidence" value="ECO:0007669"/>
    <property type="project" value="TreeGrafter"/>
</dbReference>
<dbReference type="SMART" id="SM00448">
    <property type="entry name" value="REC"/>
    <property type="match status" value="1"/>
</dbReference>
<dbReference type="GO" id="GO:0000156">
    <property type="term" value="F:phosphorelay response regulator activity"/>
    <property type="evidence" value="ECO:0007669"/>
    <property type="project" value="TreeGrafter"/>
</dbReference>
<evidence type="ECO:0000256" key="3">
    <source>
        <dbReference type="ARBA" id="ARBA00023015"/>
    </source>
</evidence>
<dbReference type="KEGG" id="hbv:ABIV_1234"/>
<dbReference type="AlphaFoldDB" id="A0AAX2ABQ8"/>
<feature type="domain" description="Response regulatory" evidence="8">
    <location>
        <begin position="3"/>
        <end position="117"/>
    </location>
</feature>
<dbReference type="SMART" id="SM00862">
    <property type="entry name" value="Trans_reg_C"/>
    <property type="match status" value="1"/>
</dbReference>
<dbReference type="Proteomes" id="UP000289193">
    <property type="component" value="Unassembled WGS sequence"/>
</dbReference>
<dbReference type="SUPFAM" id="SSF52172">
    <property type="entry name" value="CheY-like"/>
    <property type="match status" value="1"/>
</dbReference>
<dbReference type="GO" id="GO:0000976">
    <property type="term" value="F:transcription cis-regulatory region binding"/>
    <property type="evidence" value="ECO:0007669"/>
    <property type="project" value="TreeGrafter"/>
</dbReference>
<dbReference type="Pfam" id="PF00486">
    <property type="entry name" value="Trans_reg_C"/>
    <property type="match status" value="1"/>
</dbReference>
<feature type="domain" description="OmpR/PhoB-type" evidence="9">
    <location>
        <begin position="124"/>
        <end position="219"/>
    </location>
</feature>
<protein>
    <submittedName>
        <fullName evidence="11">DNA-binding response regulator</fullName>
    </submittedName>
    <submittedName>
        <fullName evidence="10">Two-component system response regulator</fullName>
    </submittedName>
</protein>
<organism evidence="11 13">
    <name type="scientific">Halarcobacter bivalviorum</name>
    <dbReference type="NCBI Taxonomy" id="663364"/>
    <lineage>
        <taxon>Bacteria</taxon>
        <taxon>Pseudomonadati</taxon>
        <taxon>Campylobacterota</taxon>
        <taxon>Epsilonproteobacteria</taxon>
        <taxon>Campylobacterales</taxon>
        <taxon>Arcobacteraceae</taxon>
        <taxon>Halarcobacter</taxon>
    </lineage>
</organism>
<dbReference type="PANTHER" id="PTHR48111">
    <property type="entry name" value="REGULATOR OF RPOS"/>
    <property type="match status" value="1"/>
</dbReference>
<name>A0AAX2ABQ8_9BACT</name>
<dbReference type="Proteomes" id="UP000253850">
    <property type="component" value="Chromosome"/>
</dbReference>
<dbReference type="Gene3D" id="3.40.50.2300">
    <property type="match status" value="1"/>
</dbReference>
<evidence type="ECO:0000259" key="9">
    <source>
        <dbReference type="PROSITE" id="PS51755"/>
    </source>
</evidence>
<dbReference type="InterPro" id="IPR039420">
    <property type="entry name" value="WalR-like"/>
</dbReference>
<evidence type="ECO:0000256" key="6">
    <source>
        <dbReference type="PROSITE-ProRule" id="PRU00169"/>
    </source>
</evidence>
<evidence type="ECO:0000256" key="2">
    <source>
        <dbReference type="ARBA" id="ARBA00023012"/>
    </source>
</evidence>
<evidence type="ECO:0000313" key="12">
    <source>
        <dbReference type="Proteomes" id="UP000253850"/>
    </source>
</evidence>
<feature type="modified residue" description="4-aspartylphosphate" evidence="6">
    <location>
        <position position="52"/>
    </location>
</feature>
<dbReference type="InterPro" id="IPR001867">
    <property type="entry name" value="OmpR/PhoB-type_DNA-bd"/>
</dbReference>
<dbReference type="InterPro" id="IPR036388">
    <property type="entry name" value="WH-like_DNA-bd_sf"/>
</dbReference>
<keyword evidence="4 7" id="KW-0238">DNA-binding</keyword>
<reference evidence="10 12" key="2">
    <citation type="submission" date="2018-07" db="EMBL/GenBank/DDBJ databases">
        <title>Complete genome of the Arcobacter bivalviorum type strain LMG 26154.</title>
        <authorList>
            <person name="Miller W.G."/>
            <person name="Yee E."/>
            <person name="Bono J.L."/>
        </authorList>
    </citation>
    <scope>NUCLEOTIDE SEQUENCE [LARGE SCALE GENOMIC DNA]</scope>
    <source>
        <strain evidence="10 12">LMG 26154</strain>
    </source>
</reference>
<dbReference type="PROSITE" id="PS51755">
    <property type="entry name" value="OMPR_PHOB"/>
    <property type="match status" value="1"/>
</dbReference>
<evidence type="ECO:0000259" key="8">
    <source>
        <dbReference type="PROSITE" id="PS50110"/>
    </source>
</evidence>
<dbReference type="InterPro" id="IPR001789">
    <property type="entry name" value="Sig_transdc_resp-reg_receiver"/>
</dbReference>
<dbReference type="InterPro" id="IPR011006">
    <property type="entry name" value="CheY-like_superfamily"/>
</dbReference>
<dbReference type="PANTHER" id="PTHR48111:SF1">
    <property type="entry name" value="TWO-COMPONENT RESPONSE REGULATOR ORR33"/>
    <property type="match status" value="1"/>
</dbReference>
<dbReference type="RefSeq" id="WP_114839073.1">
    <property type="nucleotide sequence ID" value="NZ_CP031217.1"/>
</dbReference>
<dbReference type="GO" id="GO:0005829">
    <property type="term" value="C:cytosol"/>
    <property type="evidence" value="ECO:0007669"/>
    <property type="project" value="TreeGrafter"/>
</dbReference>
<feature type="DNA-binding region" description="OmpR/PhoB-type" evidence="7">
    <location>
        <begin position="124"/>
        <end position="219"/>
    </location>
</feature>
<dbReference type="Pfam" id="PF00072">
    <property type="entry name" value="Response_reg"/>
    <property type="match status" value="1"/>
</dbReference>
<keyword evidence="3" id="KW-0805">Transcription regulation</keyword>
<evidence type="ECO:0000256" key="1">
    <source>
        <dbReference type="ARBA" id="ARBA00022553"/>
    </source>
</evidence>
<dbReference type="EMBL" id="CP031217">
    <property type="protein sequence ID" value="AXH12234.1"/>
    <property type="molecule type" value="Genomic_DNA"/>
</dbReference>
<dbReference type="CDD" id="cd00383">
    <property type="entry name" value="trans_reg_C"/>
    <property type="match status" value="1"/>
</dbReference>
<evidence type="ECO:0000256" key="5">
    <source>
        <dbReference type="ARBA" id="ARBA00023163"/>
    </source>
</evidence>
<keyword evidence="5" id="KW-0804">Transcription</keyword>
<keyword evidence="13" id="KW-1185">Reference proteome</keyword>
<evidence type="ECO:0000313" key="11">
    <source>
        <dbReference type="EMBL" id="RXK11340.1"/>
    </source>
</evidence>
<dbReference type="PROSITE" id="PS50110">
    <property type="entry name" value="RESPONSE_REGULATORY"/>
    <property type="match status" value="1"/>
</dbReference>
<dbReference type="EMBL" id="PDKM01000001">
    <property type="protein sequence ID" value="RXK11340.1"/>
    <property type="molecule type" value="Genomic_DNA"/>
</dbReference>
<reference evidence="11 13" key="1">
    <citation type="submission" date="2017-10" db="EMBL/GenBank/DDBJ databases">
        <title>Genomics of the genus Arcobacter.</title>
        <authorList>
            <person name="Perez-Cataluna A."/>
            <person name="Figueras M.J."/>
        </authorList>
    </citation>
    <scope>NUCLEOTIDE SEQUENCE [LARGE SCALE GENOMIC DNA]</scope>
    <source>
        <strain evidence="11 13">CECT 7835</strain>
    </source>
</reference>
<sequence length="219" mass="25673">MLKILILEDDELFLETLEDFLSDEGFEVKCAIDGEEVLDYCFEEKYDLYLLDINVPKISGIELLKRLREANDTTPTIYLTSHKDKDMLTKGFLSGCDDYLKKPVDLDELLLRINSLLKRSGKFKEEIFLKDELVFDVKNRRLLKAKEDLNLTSKVIDLLELFLEKKDCIVTKEMIISRLWNYNEDYSEGSIRVYINNLKKIFGKDTIKNLKGIGYKFEL</sequence>
<dbReference type="Gene3D" id="1.10.10.10">
    <property type="entry name" value="Winged helix-like DNA-binding domain superfamily/Winged helix DNA-binding domain"/>
    <property type="match status" value="1"/>
</dbReference>
<evidence type="ECO:0000256" key="4">
    <source>
        <dbReference type="ARBA" id="ARBA00023125"/>
    </source>
</evidence>
<evidence type="ECO:0000256" key="7">
    <source>
        <dbReference type="PROSITE-ProRule" id="PRU01091"/>
    </source>
</evidence>
<gene>
    <name evidence="10" type="ORF">ABIV_1234</name>
    <name evidence="11" type="ORF">CRV05_02930</name>
</gene>
<accession>A0AAX2ABQ8</accession>
<evidence type="ECO:0000313" key="13">
    <source>
        <dbReference type="Proteomes" id="UP000289193"/>
    </source>
</evidence>